<evidence type="ECO:0000313" key="5">
    <source>
        <dbReference type="EMBL" id="RBP38333.1"/>
    </source>
</evidence>
<feature type="coiled-coil region" evidence="4">
    <location>
        <begin position="81"/>
        <end position="108"/>
    </location>
</feature>
<reference evidence="5 6" key="1">
    <citation type="submission" date="2018-06" db="EMBL/GenBank/DDBJ databases">
        <title>Genomic Encyclopedia of Type Strains, Phase IV (KMG-IV): sequencing the most valuable type-strain genomes for metagenomic binning, comparative biology and taxonomic classification.</title>
        <authorList>
            <person name="Goeker M."/>
        </authorList>
    </citation>
    <scope>NUCLEOTIDE SEQUENCE [LARGE SCALE GENOMIC DNA]</scope>
    <source>
        <strain evidence="5 6">DSM 25520</strain>
    </source>
</reference>
<comment type="caution">
    <text evidence="5">The sequence shown here is derived from an EMBL/GenBank/DDBJ whole genome shotgun (WGS) entry which is preliminary data.</text>
</comment>
<accession>A0A366H809</accession>
<comment type="catalytic activity">
    <reaction evidence="1">
        <text>AMP + H2O = D-ribose 5-phosphate + adenine</text>
        <dbReference type="Rhea" id="RHEA:20129"/>
        <dbReference type="ChEBI" id="CHEBI:15377"/>
        <dbReference type="ChEBI" id="CHEBI:16708"/>
        <dbReference type="ChEBI" id="CHEBI:78346"/>
        <dbReference type="ChEBI" id="CHEBI:456215"/>
        <dbReference type="EC" id="3.2.2.4"/>
    </reaction>
</comment>
<dbReference type="EMBL" id="QNRQ01000007">
    <property type="protein sequence ID" value="RBP38333.1"/>
    <property type="molecule type" value="Genomic_DNA"/>
</dbReference>
<sequence length="291" mass="33117">MRSDDLTNEQLEAMQTKLAASEPYRIAFEDEAFMTSKALRPVRLQLELLKPEHNLQRCEVDSTVVVFGSARILPPDLAIMNLELAEQHARKNENNAQARRDLIKARKRVEYSHYYNEARRFATMVSQRFQPHSPNRLVVVTGGGPGIMEAGNRGAYDARAMSIGLNITLEHEQLPNPFISPELCFHFHYFALRKMHFLMRARALVAFPGGFGTMDELYEALTLVQTRKMSPMPIILVGRDFWSKAMNVDFLVEEGMIDAKDKKLMEVVETAEEIMEILERLPAKGAPGRVP</sequence>
<dbReference type="Gene3D" id="3.40.50.450">
    <property type="match status" value="1"/>
</dbReference>
<organism evidence="5 6">
    <name type="scientific">Eoetvoesiella caeni</name>
    <dbReference type="NCBI Taxonomy" id="645616"/>
    <lineage>
        <taxon>Bacteria</taxon>
        <taxon>Pseudomonadati</taxon>
        <taxon>Pseudomonadota</taxon>
        <taxon>Betaproteobacteria</taxon>
        <taxon>Burkholderiales</taxon>
        <taxon>Alcaligenaceae</taxon>
        <taxon>Eoetvoesiella</taxon>
    </lineage>
</organism>
<dbReference type="RefSeq" id="WP_113933892.1">
    <property type="nucleotide sequence ID" value="NZ_JACCEU010000008.1"/>
</dbReference>
<name>A0A366H809_9BURK</name>
<dbReference type="InterPro" id="IPR052341">
    <property type="entry name" value="LOG_family_nucleotidases"/>
</dbReference>
<proteinExistence type="predicted"/>
<gene>
    <name evidence="5" type="ORF">DFR37_10797</name>
</gene>
<dbReference type="Pfam" id="PF03641">
    <property type="entry name" value="Lysine_decarbox"/>
    <property type="match status" value="1"/>
</dbReference>
<dbReference type="Proteomes" id="UP000253628">
    <property type="component" value="Unassembled WGS sequence"/>
</dbReference>
<dbReference type="PANTHER" id="PTHR43393">
    <property type="entry name" value="CYTOKININ RIBOSIDE 5'-MONOPHOSPHATE PHOSPHORIBOHYDROLASE"/>
    <property type="match status" value="1"/>
</dbReference>
<evidence type="ECO:0000313" key="6">
    <source>
        <dbReference type="Proteomes" id="UP000253628"/>
    </source>
</evidence>
<dbReference type="GO" id="GO:0008714">
    <property type="term" value="F:AMP nucleosidase activity"/>
    <property type="evidence" value="ECO:0007669"/>
    <property type="project" value="UniProtKB-EC"/>
</dbReference>
<evidence type="ECO:0000256" key="2">
    <source>
        <dbReference type="ARBA" id="ARBA00011985"/>
    </source>
</evidence>
<dbReference type="OrthoDB" id="9801098at2"/>
<dbReference type="EC" id="3.2.2.4" evidence="2"/>
<dbReference type="InterPro" id="IPR031100">
    <property type="entry name" value="LOG_fam"/>
</dbReference>
<dbReference type="GO" id="GO:0005829">
    <property type="term" value="C:cytosol"/>
    <property type="evidence" value="ECO:0007669"/>
    <property type="project" value="TreeGrafter"/>
</dbReference>
<evidence type="ECO:0000256" key="4">
    <source>
        <dbReference type="SAM" id="Coils"/>
    </source>
</evidence>
<protein>
    <recommendedName>
        <fullName evidence="3">AMP nucleosidase</fullName>
        <ecNumber evidence="2">3.2.2.4</ecNumber>
    </recommendedName>
    <alternativeName>
        <fullName evidence="3">AMP nucleosidase</fullName>
    </alternativeName>
</protein>
<dbReference type="PANTHER" id="PTHR43393:SF3">
    <property type="entry name" value="LYSINE DECARBOXYLASE-LIKE PROTEIN"/>
    <property type="match status" value="1"/>
</dbReference>
<keyword evidence="4" id="KW-0175">Coiled coil</keyword>
<keyword evidence="6" id="KW-1185">Reference proteome</keyword>
<evidence type="ECO:0000256" key="3">
    <source>
        <dbReference type="ARBA" id="ARBA00031983"/>
    </source>
</evidence>
<dbReference type="SUPFAM" id="SSF102405">
    <property type="entry name" value="MCP/YpsA-like"/>
    <property type="match status" value="1"/>
</dbReference>
<evidence type="ECO:0000256" key="1">
    <source>
        <dbReference type="ARBA" id="ARBA00000274"/>
    </source>
</evidence>
<dbReference type="AlphaFoldDB" id="A0A366H809"/>